<dbReference type="PANTHER" id="PTHR31218">
    <property type="entry name" value="WAT1-RELATED PROTEIN"/>
    <property type="match status" value="1"/>
</dbReference>
<proteinExistence type="inferred from homology"/>
<dbReference type="InterPro" id="IPR000620">
    <property type="entry name" value="EamA_dom"/>
</dbReference>
<dbReference type="InterPro" id="IPR030184">
    <property type="entry name" value="WAT1-related"/>
</dbReference>
<keyword evidence="5 6" id="KW-0472">Membrane</keyword>
<evidence type="ECO:0000256" key="6">
    <source>
        <dbReference type="RuleBase" id="RU363077"/>
    </source>
</evidence>
<feature type="domain" description="EamA" evidence="7">
    <location>
        <begin position="17"/>
        <end position="154"/>
    </location>
</feature>
<evidence type="ECO:0000256" key="5">
    <source>
        <dbReference type="ARBA" id="ARBA00023136"/>
    </source>
</evidence>
<evidence type="ECO:0000313" key="8">
    <source>
        <dbReference type="EMBL" id="KAK4758312.1"/>
    </source>
</evidence>
<organism evidence="8 9">
    <name type="scientific">Trapa incisa</name>
    <dbReference type="NCBI Taxonomy" id="236973"/>
    <lineage>
        <taxon>Eukaryota</taxon>
        <taxon>Viridiplantae</taxon>
        <taxon>Streptophyta</taxon>
        <taxon>Embryophyta</taxon>
        <taxon>Tracheophyta</taxon>
        <taxon>Spermatophyta</taxon>
        <taxon>Magnoliopsida</taxon>
        <taxon>eudicotyledons</taxon>
        <taxon>Gunneridae</taxon>
        <taxon>Pentapetalae</taxon>
        <taxon>rosids</taxon>
        <taxon>malvids</taxon>
        <taxon>Myrtales</taxon>
        <taxon>Lythraceae</taxon>
        <taxon>Trapa</taxon>
    </lineage>
</organism>
<feature type="transmembrane region" description="Helical" evidence="6">
    <location>
        <begin position="16"/>
        <end position="37"/>
    </location>
</feature>
<comment type="subcellular location">
    <subcellularLocation>
        <location evidence="1 6">Membrane</location>
        <topology evidence="1 6">Multi-pass membrane protein</topology>
    </subcellularLocation>
</comment>
<name>A0AAN7Q2A5_9MYRT</name>
<dbReference type="GO" id="GO:0016020">
    <property type="term" value="C:membrane"/>
    <property type="evidence" value="ECO:0007669"/>
    <property type="project" value="UniProtKB-SubCell"/>
</dbReference>
<dbReference type="SUPFAM" id="SSF103481">
    <property type="entry name" value="Multidrug resistance efflux transporter EmrE"/>
    <property type="match status" value="1"/>
</dbReference>
<sequence length="183" mass="20326">MGEGWLVSTLKDVKPYLAMVSLQFGYAGMYIISMVSLKHGMSHFVLAVYRHVVATLVIAPFALVLERISSSPLLWFIYENYDVYGTMKGVVCSGMAYYVQGFVMKERGPVFVTSFSPFCMIITAVLGLVVLSEQIHLGSIIGAIFIVFGLYTVVWGKSKDQRSSPEQENVRAALHELPVTEVK</sequence>
<evidence type="ECO:0000256" key="3">
    <source>
        <dbReference type="ARBA" id="ARBA00022692"/>
    </source>
</evidence>
<keyword evidence="9" id="KW-1185">Reference proteome</keyword>
<dbReference type="InterPro" id="IPR037185">
    <property type="entry name" value="EmrE-like"/>
</dbReference>
<gene>
    <name evidence="8" type="ORF">SAY87_019613</name>
</gene>
<comment type="caution">
    <text evidence="8">The sequence shown here is derived from an EMBL/GenBank/DDBJ whole genome shotgun (WGS) entry which is preliminary data.</text>
</comment>
<dbReference type="Proteomes" id="UP001345219">
    <property type="component" value="Chromosome 15"/>
</dbReference>
<dbReference type="AlphaFoldDB" id="A0AAN7Q2A5"/>
<evidence type="ECO:0000313" key="9">
    <source>
        <dbReference type="Proteomes" id="UP001345219"/>
    </source>
</evidence>
<dbReference type="GO" id="GO:0022857">
    <property type="term" value="F:transmembrane transporter activity"/>
    <property type="evidence" value="ECO:0007669"/>
    <property type="project" value="InterPro"/>
</dbReference>
<keyword evidence="4 6" id="KW-1133">Transmembrane helix</keyword>
<protein>
    <recommendedName>
        <fullName evidence="6">WAT1-related protein</fullName>
    </recommendedName>
</protein>
<evidence type="ECO:0000259" key="7">
    <source>
        <dbReference type="Pfam" id="PF00892"/>
    </source>
</evidence>
<dbReference type="EMBL" id="JAXIOK010000012">
    <property type="protein sequence ID" value="KAK4758312.1"/>
    <property type="molecule type" value="Genomic_DNA"/>
</dbReference>
<dbReference type="Pfam" id="PF00892">
    <property type="entry name" value="EamA"/>
    <property type="match status" value="1"/>
</dbReference>
<feature type="transmembrane region" description="Helical" evidence="6">
    <location>
        <begin position="137"/>
        <end position="156"/>
    </location>
</feature>
<keyword evidence="3 6" id="KW-0812">Transmembrane</keyword>
<accession>A0AAN7Q2A5</accession>
<reference evidence="8 9" key="1">
    <citation type="journal article" date="2023" name="Hortic Res">
        <title>Pangenome of water caltrop reveals structural variations and asymmetric subgenome divergence after allopolyploidization.</title>
        <authorList>
            <person name="Zhang X."/>
            <person name="Chen Y."/>
            <person name="Wang L."/>
            <person name="Yuan Y."/>
            <person name="Fang M."/>
            <person name="Shi L."/>
            <person name="Lu R."/>
            <person name="Comes H.P."/>
            <person name="Ma Y."/>
            <person name="Chen Y."/>
            <person name="Huang G."/>
            <person name="Zhou Y."/>
            <person name="Zheng Z."/>
            <person name="Qiu Y."/>
        </authorList>
    </citation>
    <scope>NUCLEOTIDE SEQUENCE [LARGE SCALE GENOMIC DNA]</scope>
    <source>
        <tissue evidence="8">Roots</tissue>
    </source>
</reference>
<comment type="similarity">
    <text evidence="2 6">Belongs to the drug/metabolite transporter (DMT) superfamily. Plant drug/metabolite exporter (P-DME) (TC 2.A.7.4) family.</text>
</comment>
<evidence type="ECO:0000256" key="2">
    <source>
        <dbReference type="ARBA" id="ARBA00007635"/>
    </source>
</evidence>
<feature type="transmembrane region" description="Helical" evidence="6">
    <location>
        <begin position="44"/>
        <end position="63"/>
    </location>
</feature>
<evidence type="ECO:0000256" key="1">
    <source>
        <dbReference type="ARBA" id="ARBA00004141"/>
    </source>
</evidence>
<evidence type="ECO:0000256" key="4">
    <source>
        <dbReference type="ARBA" id="ARBA00022989"/>
    </source>
</evidence>
<feature type="transmembrane region" description="Helical" evidence="6">
    <location>
        <begin position="110"/>
        <end position="131"/>
    </location>
</feature>
<feature type="transmembrane region" description="Helical" evidence="6">
    <location>
        <begin position="83"/>
        <end position="103"/>
    </location>
</feature>